<dbReference type="GO" id="GO:0006189">
    <property type="term" value="P:'de novo' IMP biosynthetic process"/>
    <property type="evidence" value="ECO:0007669"/>
    <property type="project" value="UniProtKB-UniPathway"/>
</dbReference>
<dbReference type="EC" id="4.3.2.2" evidence="4 12"/>
<evidence type="ECO:0000256" key="8">
    <source>
        <dbReference type="ARBA" id="ARBA00024477"/>
    </source>
</evidence>
<dbReference type="InterPro" id="IPR008948">
    <property type="entry name" value="L-Aspartase-like"/>
</dbReference>
<dbReference type="Proteomes" id="UP000054262">
    <property type="component" value="Unassembled WGS sequence"/>
</dbReference>
<comment type="caution">
    <text evidence="16">The sequence shown here is derived from an EMBL/GenBank/DDBJ whole genome shotgun (WGS) entry which is preliminary data.</text>
</comment>
<evidence type="ECO:0000256" key="2">
    <source>
        <dbReference type="ARBA" id="ARBA00004734"/>
    </source>
</evidence>
<dbReference type="Pfam" id="PF08328">
    <property type="entry name" value="ASL_C"/>
    <property type="match status" value="1"/>
</dbReference>
<dbReference type="InterPro" id="IPR047136">
    <property type="entry name" value="PurB_bact"/>
</dbReference>
<dbReference type="OrthoDB" id="9768878at2"/>
<comment type="pathway">
    <text evidence="1 13">Purine metabolism; IMP biosynthesis via de novo pathway; 5-amino-1-(5-phospho-D-ribosyl)imidazole-4-carboxamide from 5-amino-1-(5-phospho-D-ribosyl)imidazole-4-carboxylate: step 2/2.</text>
</comment>
<protein>
    <recommendedName>
        <fullName evidence="5 12">Adenylosuccinate lyase</fullName>
        <shortName evidence="13">ASL</shortName>
        <ecNumber evidence="4 12">4.3.2.2</ecNumber>
    </recommendedName>
    <alternativeName>
        <fullName evidence="10 13">Adenylosuccinase</fullName>
    </alternativeName>
</protein>
<dbReference type="EMBL" id="AAUX01000001">
    <property type="protein sequence ID" value="EAV47513.1"/>
    <property type="molecule type" value="Genomic_DNA"/>
</dbReference>
<dbReference type="GO" id="GO:0044208">
    <property type="term" value="P:'de novo' AMP biosynthetic process"/>
    <property type="evidence" value="ECO:0007669"/>
    <property type="project" value="UniProtKB-UniPathway"/>
</dbReference>
<evidence type="ECO:0000256" key="6">
    <source>
        <dbReference type="ARBA" id="ARBA00022755"/>
    </source>
</evidence>
<keyword evidence="7 13" id="KW-0456">Lyase</keyword>
<comment type="similarity">
    <text evidence="3 13">Belongs to the lyase 1 family. Adenylosuccinate lyase subfamily.</text>
</comment>
<evidence type="ECO:0000256" key="3">
    <source>
        <dbReference type="ARBA" id="ARBA00008273"/>
    </source>
</evidence>
<keyword evidence="6 13" id="KW-0658">Purine biosynthesis</keyword>
<dbReference type="Pfam" id="PF00206">
    <property type="entry name" value="Lyase_1"/>
    <property type="match status" value="1"/>
</dbReference>
<dbReference type="GO" id="GO:0070626">
    <property type="term" value="F:(S)-2-(5-amino-1-(5-phospho-D-ribosyl)imidazole-4-carboxamido) succinate lyase (fumarate-forming) activity"/>
    <property type="evidence" value="ECO:0007669"/>
    <property type="project" value="RHEA"/>
</dbReference>
<dbReference type="NCBIfam" id="TIGR00928">
    <property type="entry name" value="purB"/>
    <property type="match status" value="1"/>
</dbReference>
<dbReference type="CDD" id="cd01598">
    <property type="entry name" value="PurB"/>
    <property type="match status" value="1"/>
</dbReference>
<dbReference type="InterPro" id="IPR022761">
    <property type="entry name" value="Fumarate_lyase_N"/>
</dbReference>
<dbReference type="Gene3D" id="1.20.200.10">
    <property type="entry name" value="Fumarase/aspartase (Central domain)"/>
    <property type="match status" value="1"/>
</dbReference>
<dbReference type="Gene3D" id="1.10.275.10">
    <property type="entry name" value="Fumarase/aspartase (N-terminal domain)"/>
    <property type="match status" value="1"/>
</dbReference>
<evidence type="ECO:0000256" key="10">
    <source>
        <dbReference type="ARBA" id="ARBA00030717"/>
    </source>
</evidence>
<comment type="catalytic activity">
    <reaction evidence="11">
        <text>N(6)-(1,2-dicarboxyethyl)-AMP = fumarate + AMP</text>
        <dbReference type="Rhea" id="RHEA:16853"/>
        <dbReference type="ChEBI" id="CHEBI:29806"/>
        <dbReference type="ChEBI" id="CHEBI:57567"/>
        <dbReference type="ChEBI" id="CHEBI:456215"/>
        <dbReference type="EC" id="4.3.2.2"/>
    </reaction>
    <physiologicalReaction direction="left-to-right" evidence="11">
        <dbReference type="Rhea" id="RHEA:16854"/>
    </physiologicalReaction>
</comment>
<evidence type="ECO:0000256" key="9">
    <source>
        <dbReference type="ARBA" id="ARBA00025012"/>
    </source>
</evidence>
<name>A0P7K3_9PROT</name>
<evidence type="ECO:0000256" key="12">
    <source>
        <dbReference type="NCBIfam" id="TIGR00928"/>
    </source>
</evidence>
<proteinExistence type="inferred from homology"/>
<organism evidence="16 17">
    <name type="scientific">Methylophilales bacterium HTCC2181</name>
    <dbReference type="NCBI Taxonomy" id="383631"/>
    <lineage>
        <taxon>Bacteria</taxon>
        <taxon>Pseudomonadati</taxon>
        <taxon>Pseudomonadota</taxon>
        <taxon>Betaproteobacteria</taxon>
        <taxon>Nitrosomonadales</taxon>
        <taxon>OM43 clade</taxon>
    </lineage>
</organism>
<sequence length="455" mass="51120">MTFLLNALSPVDGRYSDKADKLRPIFSEYGLIKKRVSIEIKWLIALSENQEIKEIPAFSDGTLKKLNGLITSFDEQDAQAVKDIEKITNHDVKAVEYWIKNALISEKEILAVSEFIHFACTSEDINNLSYALMLKEGIANVVVPEIKNIHQKLTKNAIEFSAIPLLARTHGQTASPTTLGKEFANVAQRISRQLVKLSEQKYLGKMNGAVGNFNAHTAAYPDVDWNTLSKTFVTSLGLEYNEFTTQIEPHDFMAEVFHNVSRVNTILIDLNRDIWSYISLGYFSQKTIKNEVGSSTMPHKVNPIDFENSEGNLGLSNAMLSHLSEKLPISRWQRDLTDSTVLRNVGLTLAYGLIAYQSCLKGLNKLVVNEDKINQDLSSAWEVLAEPIQTVMRKHGIENPYEKLKDLTRGNEKITQEILHGFIETLAIPLDEKSRLLKLSPQNYIGIAAILAKKS</sequence>
<comment type="pathway">
    <text evidence="2 13">Purine metabolism; AMP biosynthesis via de novo pathway; AMP from IMP: step 2/2.</text>
</comment>
<dbReference type="InterPro" id="IPR024083">
    <property type="entry name" value="Fumarase/histidase_N"/>
</dbReference>
<dbReference type="PRINTS" id="PR00149">
    <property type="entry name" value="FUMRATELYASE"/>
</dbReference>
<evidence type="ECO:0000256" key="1">
    <source>
        <dbReference type="ARBA" id="ARBA00004706"/>
    </source>
</evidence>
<dbReference type="PROSITE" id="PS00163">
    <property type="entry name" value="FUMARATE_LYASES"/>
    <property type="match status" value="1"/>
</dbReference>
<dbReference type="SUPFAM" id="SSF48557">
    <property type="entry name" value="L-aspartase-like"/>
    <property type="match status" value="1"/>
</dbReference>
<dbReference type="InterPro" id="IPR000362">
    <property type="entry name" value="Fumarate_lyase_fam"/>
</dbReference>
<dbReference type="UniPathway" id="UPA00074">
    <property type="reaction ID" value="UER00132"/>
</dbReference>
<evidence type="ECO:0000313" key="16">
    <source>
        <dbReference type="EMBL" id="EAV47513.1"/>
    </source>
</evidence>
<comment type="catalytic activity">
    <reaction evidence="8">
        <text>(2S)-2-[5-amino-1-(5-phospho-beta-D-ribosyl)imidazole-4-carboxamido]succinate = 5-amino-1-(5-phospho-beta-D-ribosyl)imidazole-4-carboxamide + fumarate</text>
        <dbReference type="Rhea" id="RHEA:23920"/>
        <dbReference type="ChEBI" id="CHEBI:29806"/>
        <dbReference type="ChEBI" id="CHEBI:58443"/>
        <dbReference type="ChEBI" id="CHEBI:58475"/>
        <dbReference type="EC" id="4.3.2.2"/>
    </reaction>
    <physiologicalReaction direction="left-to-right" evidence="8">
        <dbReference type="Rhea" id="RHEA:23921"/>
    </physiologicalReaction>
</comment>
<dbReference type="Gene3D" id="1.10.40.30">
    <property type="entry name" value="Fumarase/aspartase (C-terminal domain)"/>
    <property type="match status" value="1"/>
</dbReference>
<evidence type="ECO:0000256" key="13">
    <source>
        <dbReference type="RuleBase" id="RU361172"/>
    </source>
</evidence>
<dbReference type="InterPro" id="IPR013539">
    <property type="entry name" value="PurB_C"/>
</dbReference>
<evidence type="ECO:0000256" key="11">
    <source>
        <dbReference type="ARBA" id="ARBA00049115"/>
    </source>
</evidence>
<gene>
    <name evidence="16" type="ORF">MB2181_05530</name>
</gene>
<reference evidence="16 17" key="1">
    <citation type="submission" date="2006-11" db="EMBL/GenBank/DDBJ databases">
        <authorList>
            <person name="Giovannoni S."/>
            <person name="Vergin K."/>
            <person name="Ferriera S."/>
            <person name="Johnson J."/>
            <person name="Kravitz S."/>
            <person name="Beeson K."/>
            <person name="Sutton G."/>
            <person name="Rogers Y.-H."/>
            <person name="Friedman R."/>
            <person name="Frazier M."/>
            <person name="Venter J.C."/>
        </authorList>
    </citation>
    <scope>NUCLEOTIDE SEQUENCE [LARGE SCALE GENOMIC DNA]</scope>
    <source>
        <strain evidence="16 17">HTCC2181</strain>
    </source>
</reference>
<dbReference type="InterPro" id="IPR004769">
    <property type="entry name" value="Pur_lyase"/>
</dbReference>
<dbReference type="GO" id="GO:0005829">
    <property type="term" value="C:cytosol"/>
    <property type="evidence" value="ECO:0007669"/>
    <property type="project" value="TreeGrafter"/>
</dbReference>
<evidence type="ECO:0000256" key="5">
    <source>
        <dbReference type="ARBA" id="ARBA00017058"/>
    </source>
</evidence>
<dbReference type="FunFam" id="1.20.200.10:FF:000004">
    <property type="entry name" value="Adenylosuccinate lyase"/>
    <property type="match status" value="1"/>
</dbReference>
<evidence type="ECO:0000256" key="4">
    <source>
        <dbReference type="ARBA" id="ARBA00012339"/>
    </source>
</evidence>
<evidence type="ECO:0000313" key="17">
    <source>
        <dbReference type="Proteomes" id="UP000054262"/>
    </source>
</evidence>
<comment type="function">
    <text evidence="9">Catalyzes two reactions in de novo purine nucleotide biosynthesis. Catalyzes the breakdown of 5-aminoimidazole- (N-succinylocarboxamide) ribotide (SAICAR or 2-[5-amino-1-(5-phospho-beta-D-ribosyl)imidazole-4-carboxamido]succinate) to 5-aminoimidazole-4-carboxamide ribotide (AICAR or 5-amino-1-(5-phospho-beta-D-ribosyl)imidazole-4-carboxamide) and fumarate, and of adenylosuccinate (ADS or N(6)-(1,2-dicarboxyethyl)-AMP) to adenosine monophosphate (AMP) and fumarate.</text>
</comment>
<evidence type="ECO:0000259" key="15">
    <source>
        <dbReference type="Pfam" id="PF08328"/>
    </source>
</evidence>
<keyword evidence="17" id="KW-1185">Reference proteome</keyword>
<evidence type="ECO:0000259" key="14">
    <source>
        <dbReference type="Pfam" id="PF00206"/>
    </source>
</evidence>
<accession>A0P7K3</accession>
<dbReference type="UniPathway" id="UPA00075">
    <property type="reaction ID" value="UER00336"/>
</dbReference>
<dbReference type="AlphaFoldDB" id="A0P7K3"/>
<feature type="domain" description="Fumarate lyase N-terminal" evidence="14">
    <location>
        <begin position="13"/>
        <end position="311"/>
    </location>
</feature>
<evidence type="ECO:0000256" key="7">
    <source>
        <dbReference type="ARBA" id="ARBA00023239"/>
    </source>
</evidence>
<feature type="domain" description="Adenylosuccinate lyase PurB C-terminal" evidence="15">
    <location>
        <begin position="330"/>
        <end position="445"/>
    </location>
</feature>
<dbReference type="PANTHER" id="PTHR43411:SF1">
    <property type="entry name" value="ADENYLOSUCCINATE LYASE"/>
    <property type="match status" value="1"/>
</dbReference>
<dbReference type="GO" id="GO:0004018">
    <property type="term" value="F:N6-(1,2-dicarboxyethyl)AMP AMP-lyase (fumarate-forming) activity"/>
    <property type="evidence" value="ECO:0007669"/>
    <property type="project" value="UniProtKB-UniRule"/>
</dbReference>
<dbReference type="NCBIfam" id="NF006764">
    <property type="entry name" value="PRK09285.1"/>
    <property type="match status" value="1"/>
</dbReference>
<dbReference type="InterPro" id="IPR020557">
    <property type="entry name" value="Fumarate_lyase_CS"/>
</dbReference>
<dbReference type="PANTHER" id="PTHR43411">
    <property type="entry name" value="ADENYLOSUCCINATE LYASE"/>
    <property type="match status" value="1"/>
</dbReference>